<keyword evidence="8 11" id="KW-1133">Transmembrane helix</keyword>
<dbReference type="InterPro" id="IPR003660">
    <property type="entry name" value="HAMP_dom"/>
</dbReference>
<feature type="domain" description="HAMP" evidence="13">
    <location>
        <begin position="235"/>
        <end position="287"/>
    </location>
</feature>
<feature type="region of interest" description="Disordered" evidence="10">
    <location>
        <begin position="1"/>
        <end position="32"/>
    </location>
</feature>
<keyword evidence="7" id="KW-0418">Kinase</keyword>
<keyword evidence="6 11" id="KW-0812">Transmembrane</keyword>
<protein>
    <recommendedName>
        <fullName evidence="3">histidine kinase</fullName>
        <ecNumber evidence="3">2.7.13.3</ecNumber>
    </recommendedName>
</protein>
<dbReference type="PANTHER" id="PTHR43304:SF1">
    <property type="entry name" value="PAC DOMAIN-CONTAINING PROTEIN"/>
    <property type="match status" value="1"/>
</dbReference>
<evidence type="ECO:0000259" key="12">
    <source>
        <dbReference type="PROSITE" id="PS50109"/>
    </source>
</evidence>
<dbReference type="EC" id="2.7.13.3" evidence="3"/>
<keyword evidence="5" id="KW-0808">Transferase</keyword>
<evidence type="ECO:0000256" key="3">
    <source>
        <dbReference type="ARBA" id="ARBA00012438"/>
    </source>
</evidence>
<dbReference type="InterPro" id="IPR036890">
    <property type="entry name" value="HATPase_C_sf"/>
</dbReference>
<dbReference type="InterPro" id="IPR005467">
    <property type="entry name" value="His_kinase_dom"/>
</dbReference>
<dbReference type="Gene3D" id="1.10.287.130">
    <property type="match status" value="1"/>
</dbReference>
<dbReference type="PRINTS" id="PR00344">
    <property type="entry name" value="BCTRLSENSOR"/>
</dbReference>
<keyword evidence="11" id="KW-0472">Membrane</keyword>
<feature type="region of interest" description="Disordered" evidence="10">
    <location>
        <begin position="538"/>
        <end position="560"/>
    </location>
</feature>
<dbReference type="InterPro" id="IPR036097">
    <property type="entry name" value="HisK_dim/P_sf"/>
</dbReference>
<dbReference type="SMART" id="SM00387">
    <property type="entry name" value="HATPase_c"/>
    <property type="match status" value="1"/>
</dbReference>
<feature type="transmembrane region" description="Helical" evidence="11">
    <location>
        <begin position="42"/>
        <end position="65"/>
    </location>
</feature>
<dbReference type="InterPro" id="IPR003661">
    <property type="entry name" value="HisK_dim/P_dom"/>
</dbReference>
<evidence type="ECO:0000256" key="10">
    <source>
        <dbReference type="SAM" id="MobiDB-lite"/>
    </source>
</evidence>
<keyword evidence="15" id="KW-1185">Reference proteome</keyword>
<organism evidence="14 15">
    <name type="scientific">Streptomyces fildesensis</name>
    <dbReference type="NCBI Taxonomy" id="375757"/>
    <lineage>
        <taxon>Bacteria</taxon>
        <taxon>Bacillati</taxon>
        <taxon>Actinomycetota</taxon>
        <taxon>Actinomycetes</taxon>
        <taxon>Kitasatosporales</taxon>
        <taxon>Streptomycetaceae</taxon>
        <taxon>Streptomyces</taxon>
    </lineage>
</organism>
<keyword evidence="4" id="KW-0597">Phosphoprotein</keyword>
<dbReference type="PANTHER" id="PTHR43304">
    <property type="entry name" value="PHYTOCHROME-LIKE PROTEIN CPH1"/>
    <property type="match status" value="1"/>
</dbReference>
<dbReference type="RefSeq" id="WP_399652741.1">
    <property type="nucleotide sequence ID" value="NZ_JBITYG010000007.1"/>
</dbReference>
<dbReference type="Proteomes" id="UP001614394">
    <property type="component" value="Unassembled WGS sequence"/>
</dbReference>
<comment type="caution">
    <text evidence="14">The sequence shown here is derived from an EMBL/GenBank/DDBJ whole genome shotgun (WGS) entry which is preliminary data.</text>
</comment>
<evidence type="ECO:0000259" key="13">
    <source>
        <dbReference type="PROSITE" id="PS50885"/>
    </source>
</evidence>
<evidence type="ECO:0000256" key="8">
    <source>
        <dbReference type="ARBA" id="ARBA00022989"/>
    </source>
</evidence>
<dbReference type="InterPro" id="IPR007891">
    <property type="entry name" value="CHASE3"/>
</dbReference>
<evidence type="ECO:0000256" key="1">
    <source>
        <dbReference type="ARBA" id="ARBA00000085"/>
    </source>
</evidence>
<evidence type="ECO:0000256" key="9">
    <source>
        <dbReference type="ARBA" id="ARBA00023012"/>
    </source>
</evidence>
<evidence type="ECO:0000256" key="5">
    <source>
        <dbReference type="ARBA" id="ARBA00022679"/>
    </source>
</evidence>
<gene>
    <name evidence="14" type="ORF">ACIGXA_23775</name>
</gene>
<dbReference type="Gene3D" id="6.10.340.10">
    <property type="match status" value="1"/>
</dbReference>
<feature type="domain" description="Histidine kinase" evidence="12">
    <location>
        <begin position="323"/>
        <end position="541"/>
    </location>
</feature>
<evidence type="ECO:0000256" key="7">
    <source>
        <dbReference type="ARBA" id="ARBA00022777"/>
    </source>
</evidence>
<dbReference type="Pfam" id="PF00512">
    <property type="entry name" value="HisKA"/>
    <property type="match status" value="1"/>
</dbReference>
<feature type="compositionally biased region" description="Basic and acidic residues" evidence="10">
    <location>
        <begin position="542"/>
        <end position="560"/>
    </location>
</feature>
<dbReference type="InterPro" id="IPR004358">
    <property type="entry name" value="Sig_transdc_His_kin-like_C"/>
</dbReference>
<dbReference type="Gene3D" id="3.30.565.10">
    <property type="entry name" value="Histidine kinase-like ATPase, C-terminal domain"/>
    <property type="match status" value="1"/>
</dbReference>
<dbReference type="Pfam" id="PF05227">
    <property type="entry name" value="CHASE3"/>
    <property type="match status" value="1"/>
</dbReference>
<dbReference type="Pfam" id="PF00672">
    <property type="entry name" value="HAMP"/>
    <property type="match status" value="1"/>
</dbReference>
<keyword evidence="14" id="KW-0547">Nucleotide-binding</keyword>
<sequence length="560" mass="60607">MTSQRASLNATAERAPSASGPPLPPGRPGRPDLPRRLSVQGWILIALGIMAALTVLAGIIGSTLLSRTGAATDRLVNQIAPARTAAAQLQTALVDQETGVRGYLLTGDKRLLEPDAQGRTAQVQAAARLTLLLNSDSQAMSNLSAVESAARQWRVHFAEPALKAPPGTTPPGEAGKESFDRLRTLLTAQDAYLAREQDRGRATLLHTRDQRDAVFLATLALFLVAGMALAVLLHLAVGRPLTAVRVAATRVAGGDLSHRIPHQGPADLQAMAHAVEAMRVRVVQELEASRRQETQLLRQRTTLGEQAAELRRSNAELEQFAYVASHDLQEPLRKVASFCQLLEKRYGAQLDARGIQYIAFAVDGAKRMQVLINDLLTFSRVGRMQEALTEVDQDETVDRALRNVAAALEDTDATVHRPDALPAVTGDATLLTMLWQNLIGNAVKFRHPDRAPAVHITAVTDPDEPTMRRFTVTDNGIGIPAEFADKVFVIFQRLHGRGEYEGTGIGLSLCKKIVENGGGRIWIDSAHTTGTRIAFTLPAPGEHPDTITHEPLEADHESQP</sequence>
<feature type="compositionally biased region" description="Polar residues" evidence="10">
    <location>
        <begin position="1"/>
        <end position="10"/>
    </location>
</feature>
<dbReference type="CDD" id="cd00082">
    <property type="entry name" value="HisKA"/>
    <property type="match status" value="1"/>
</dbReference>
<dbReference type="SMART" id="SM00388">
    <property type="entry name" value="HisKA"/>
    <property type="match status" value="1"/>
</dbReference>
<dbReference type="InterPro" id="IPR052162">
    <property type="entry name" value="Sensor_kinase/Photoreceptor"/>
</dbReference>
<reference evidence="14 15" key="1">
    <citation type="submission" date="2024-10" db="EMBL/GenBank/DDBJ databases">
        <title>The Natural Products Discovery Center: Release of the First 8490 Sequenced Strains for Exploring Actinobacteria Biosynthetic Diversity.</title>
        <authorList>
            <person name="Kalkreuter E."/>
            <person name="Kautsar S.A."/>
            <person name="Yang D."/>
            <person name="Bader C.D."/>
            <person name="Teijaro C.N."/>
            <person name="Fluegel L."/>
            <person name="Davis C.M."/>
            <person name="Simpson J.R."/>
            <person name="Lauterbach L."/>
            <person name="Steele A.D."/>
            <person name="Gui C."/>
            <person name="Meng S."/>
            <person name="Li G."/>
            <person name="Viehrig K."/>
            <person name="Ye F."/>
            <person name="Su P."/>
            <person name="Kiefer A.F."/>
            <person name="Nichols A."/>
            <person name="Cepeda A.J."/>
            <person name="Yan W."/>
            <person name="Fan B."/>
            <person name="Jiang Y."/>
            <person name="Adhikari A."/>
            <person name="Zheng C.-J."/>
            <person name="Schuster L."/>
            <person name="Cowan T.M."/>
            <person name="Smanski M.J."/>
            <person name="Chevrette M.G."/>
            <person name="De Carvalho L.P.S."/>
            <person name="Shen B."/>
        </authorList>
    </citation>
    <scope>NUCLEOTIDE SEQUENCE [LARGE SCALE GENOMIC DNA]</scope>
    <source>
        <strain evidence="14 15">NPDC053399</strain>
    </source>
</reference>
<evidence type="ECO:0000256" key="6">
    <source>
        <dbReference type="ARBA" id="ARBA00022692"/>
    </source>
</evidence>
<accession>A0ABW8CCM8</accession>
<dbReference type="PROSITE" id="PS50885">
    <property type="entry name" value="HAMP"/>
    <property type="match status" value="1"/>
</dbReference>
<evidence type="ECO:0000256" key="2">
    <source>
        <dbReference type="ARBA" id="ARBA00004236"/>
    </source>
</evidence>
<dbReference type="InterPro" id="IPR003594">
    <property type="entry name" value="HATPase_dom"/>
</dbReference>
<dbReference type="SUPFAM" id="SSF47384">
    <property type="entry name" value="Homodimeric domain of signal transducing histidine kinase"/>
    <property type="match status" value="1"/>
</dbReference>
<dbReference type="GO" id="GO:0005524">
    <property type="term" value="F:ATP binding"/>
    <property type="evidence" value="ECO:0007669"/>
    <property type="project" value="UniProtKB-KW"/>
</dbReference>
<proteinExistence type="predicted"/>
<feature type="compositionally biased region" description="Pro residues" evidence="10">
    <location>
        <begin position="19"/>
        <end position="28"/>
    </location>
</feature>
<dbReference type="PROSITE" id="PS50109">
    <property type="entry name" value="HIS_KIN"/>
    <property type="match status" value="1"/>
</dbReference>
<name>A0ABW8CCM8_9ACTN</name>
<comment type="catalytic activity">
    <reaction evidence="1">
        <text>ATP + protein L-histidine = ADP + protein N-phospho-L-histidine.</text>
        <dbReference type="EC" id="2.7.13.3"/>
    </reaction>
</comment>
<dbReference type="EMBL" id="JBITYG010000007">
    <property type="protein sequence ID" value="MFI9103547.1"/>
    <property type="molecule type" value="Genomic_DNA"/>
</dbReference>
<dbReference type="CDD" id="cd06225">
    <property type="entry name" value="HAMP"/>
    <property type="match status" value="1"/>
</dbReference>
<evidence type="ECO:0000313" key="15">
    <source>
        <dbReference type="Proteomes" id="UP001614394"/>
    </source>
</evidence>
<dbReference type="SUPFAM" id="SSF158472">
    <property type="entry name" value="HAMP domain-like"/>
    <property type="match status" value="1"/>
</dbReference>
<dbReference type="SMART" id="SM00304">
    <property type="entry name" value="HAMP"/>
    <property type="match status" value="1"/>
</dbReference>
<evidence type="ECO:0000313" key="14">
    <source>
        <dbReference type="EMBL" id="MFI9103547.1"/>
    </source>
</evidence>
<feature type="transmembrane region" description="Helical" evidence="11">
    <location>
        <begin position="213"/>
        <end position="237"/>
    </location>
</feature>
<keyword evidence="9" id="KW-0902">Two-component regulatory system</keyword>
<comment type="subcellular location">
    <subcellularLocation>
        <location evidence="2">Cell membrane</location>
    </subcellularLocation>
</comment>
<dbReference type="SUPFAM" id="SSF55874">
    <property type="entry name" value="ATPase domain of HSP90 chaperone/DNA topoisomerase II/histidine kinase"/>
    <property type="match status" value="1"/>
</dbReference>
<evidence type="ECO:0000256" key="11">
    <source>
        <dbReference type="SAM" id="Phobius"/>
    </source>
</evidence>
<keyword evidence="14" id="KW-0067">ATP-binding</keyword>
<evidence type="ECO:0000256" key="4">
    <source>
        <dbReference type="ARBA" id="ARBA00022553"/>
    </source>
</evidence>
<dbReference type="Pfam" id="PF02518">
    <property type="entry name" value="HATPase_c"/>
    <property type="match status" value="1"/>
</dbReference>